<accession>A0A1Y2H6Q1</accession>
<sequence>MCLYHTFLASTTSTSKQPSSHSQAHLGVASHHRTHARSLPTSSLTHHSRQLPCRMTLIDTCISTQIARTCRYKRLLLQRQRMWWLLCGSAAPSYGVLFTRCGSRYSNEPSVSTASDSMSKLKELTRTGNKGGVCWMRKEIMTSNKSMRTRTFRTENVVVVDSGYGLDCATLDVEQVCSR</sequence>
<keyword evidence="3" id="KW-1185">Reference proteome</keyword>
<dbReference type="Proteomes" id="UP000193411">
    <property type="component" value="Unassembled WGS sequence"/>
</dbReference>
<protein>
    <submittedName>
        <fullName evidence="2">Uncharacterized protein</fullName>
    </submittedName>
</protein>
<evidence type="ECO:0000313" key="2">
    <source>
        <dbReference type="EMBL" id="ORZ30209.1"/>
    </source>
</evidence>
<reference evidence="2 3" key="1">
    <citation type="submission" date="2016-07" db="EMBL/GenBank/DDBJ databases">
        <title>Pervasive Adenine N6-methylation of Active Genes in Fungi.</title>
        <authorList>
            <consortium name="DOE Joint Genome Institute"/>
            <person name="Mondo S.J."/>
            <person name="Dannebaum R.O."/>
            <person name="Kuo R.C."/>
            <person name="Labutti K."/>
            <person name="Haridas S."/>
            <person name="Kuo A."/>
            <person name="Salamov A."/>
            <person name="Ahrendt S.R."/>
            <person name="Lipzen A."/>
            <person name="Sullivan W."/>
            <person name="Andreopoulos W.B."/>
            <person name="Clum A."/>
            <person name="Lindquist E."/>
            <person name="Daum C."/>
            <person name="Ramamoorthy G.K."/>
            <person name="Gryganskyi A."/>
            <person name="Culley D."/>
            <person name="Magnuson J.K."/>
            <person name="James T.Y."/>
            <person name="O'Malley M.A."/>
            <person name="Stajich J.E."/>
            <person name="Spatafora J.W."/>
            <person name="Visel A."/>
            <person name="Grigoriev I.V."/>
        </authorList>
    </citation>
    <scope>NUCLEOTIDE SEQUENCE [LARGE SCALE GENOMIC DNA]</scope>
    <source>
        <strain evidence="2 3">PL171</strain>
    </source>
</reference>
<dbReference type="EMBL" id="MCFL01000097">
    <property type="protein sequence ID" value="ORZ30209.1"/>
    <property type="molecule type" value="Genomic_DNA"/>
</dbReference>
<feature type="compositionally biased region" description="Polar residues" evidence="1">
    <location>
        <begin position="13"/>
        <end position="23"/>
    </location>
</feature>
<proteinExistence type="predicted"/>
<evidence type="ECO:0000313" key="3">
    <source>
        <dbReference type="Proteomes" id="UP000193411"/>
    </source>
</evidence>
<evidence type="ECO:0000256" key="1">
    <source>
        <dbReference type="SAM" id="MobiDB-lite"/>
    </source>
</evidence>
<organism evidence="2 3">
    <name type="scientific">Catenaria anguillulae PL171</name>
    <dbReference type="NCBI Taxonomy" id="765915"/>
    <lineage>
        <taxon>Eukaryota</taxon>
        <taxon>Fungi</taxon>
        <taxon>Fungi incertae sedis</taxon>
        <taxon>Blastocladiomycota</taxon>
        <taxon>Blastocladiomycetes</taxon>
        <taxon>Blastocladiales</taxon>
        <taxon>Catenariaceae</taxon>
        <taxon>Catenaria</taxon>
    </lineage>
</organism>
<dbReference type="AlphaFoldDB" id="A0A1Y2H6Q1"/>
<comment type="caution">
    <text evidence="2">The sequence shown here is derived from an EMBL/GenBank/DDBJ whole genome shotgun (WGS) entry which is preliminary data.</text>
</comment>
<feature type="region of interest" description="Disordered" evidence="1">
    <location>
        <begin position="13"/>
        <end position="32"/>
    </location>
</feature>
<gene>
    <name evidence="2" type="ORF">BCR44DRAFT_1445845</name>
</gene>
<name>A0A1Y2H6Q1_9FUNG</name>